<evidence type="ECO:0000256" key="1">
    <source>
        <dbReference type="SAM" id="MobiDB-lite"/>
    </source>
</evidence>
<feature type="compositionally biased region" description="Polar residues" evidence="1">
    <location>
        <begin position="1"/>
        <end position="25"/>
    </location>
</feature>
<dbReference type="AlphaFoldDB" id="A0A0F9B8H7"/>
<reference evidence="2" key="1">
    <citation type="journal article" date="2015" name="Nature">
        <title>Complex archaea that bridge the gap between prokaryotes and eukaryotes.</title>
        <authorList>
            <person name="Spang A."/>
            <person name="Saw J.H."/>
            <person name="Jorgensen S.L."/>
            <person name="Zaremba-Niedzwiedzka K."/>
            <person name="Martijn J."/>
            <person name="Lind A.E."/>
            <person name="van Eijk R."/>
            <person name="Schleper C."/>
            <person name="Guy L."/>
            <person name="Ettema T.J."/>
        </authorList>
    </citation>
    <scope>NUCLEOTIDE SEQUENCE</scope>
</reference>
<gene>
    <name evidence="2" type="ORF">LCGC14_2480600</name>
</gene>
<proteinExistence type="predicted"/>
<comment type="caution">
    <text evidence="2">The sequence shown here is derived from an EMBL/GenBank/DDBJ whole genome shotgun (WGS) entry which is preliminary data.</text>
</comment>
<dbReference type="EMBL" id="LAZR01039062">
    <property type="protein sequence ID" value="KKL17930.1"/>
    <property type="molecule type" value="Genomic_DNA"/>
</dbReference>
<feature type="region of interest" description="Disordered" evidence="1">
    <location>
        <begin position="1"/>
        <end position="33"/>
    </location>
</feature>
<name>A0A0F9B8H7_9ZZZZ</name>
<organism evidence="2">
    <name type="scientific">marine sediment metagenome</name>
    <dbReference type="NCBI Taxonomy" id="412755"/>
    <lineage>
        <taxon>unclassified sequences</taxon>
        <taxon>metagenomes</taxon>
        <taxon>ecological metagenomes</taxon>
    </lineage>
</organism>
<feature type="non-terminal residue" evidence="2">
    <location>
        <position position="1"/>
    </location>
</feature>
<accession>A0A0F9B8H7</accession>
<evidence type="ECO:0000313" key="2">
    <source>
        <dbReference type="EMBL" id="KKL17930.1"/>
    </source>
</evidence>
<sequence>KNPNNPAYKASTDNRSNQLNSNNPEYKNDSDEK</sequence>
<protein>
    <submittedName>
        <fullName evidence="2">Uncharacterized protein</fullName>
    </submittedName>
</protein>